<dbReference type="InterPro" id="IPR008906">
    <property type="entry name" value="HATC_C_dom"/>
</dbReference>
<dbReference type="SUPFAM" id="SSF53098">
    <property type="entry name" value="Ribonuclease H-like"/>
    <property type="match status" value="1"/>
</dbReference>
<proteinExistence type="predicted"/>
<feature type="domain" description="HAT C-terminal dimerisation" evidence="2">
    <location>
        <begin position="212"/>
        <end position="280"/>
    </location>
</feature>
<dbReference type="PANTHER" id="PTHR32166">
    <property type="entry name" value="OSJNBA0013A04.12 PROTEIN"/>
    <property type="match status" value="1"/>
</dbReference>
<evidence type="ECO:0000256" key="1">
    <source>
        <dbReference type="SAM" id="MobiDB-lite"/>
    </source>
</evidence>
<reference evidence="3" key="2">
    <citation type="journal article" date="2024" name="Plant">
        <title>Genomic evolution and insights into agronomic trait innovations of Sesamum species.</title>
        <authorList>
            <person name="Miao H."/>
            <person name="Wang L."/>
            <person name="Qu L."/>
            <person name="Liu H."/>
            <person name="Sun Y."/>
            <person name="Le M."/>
            <person name="Wang Q."/>
            <person name="Wei S."/>
            <person name="Zheng Y."/>
            <person name="Lin W."/>
            <person name="Duan Y."/>
            <person name="Cao H."/>
            <person name="Xiong S."/>
            <person name="Wang X."/>
            <person name="Wei L."/>
            <person name="Li C."/>
            <person name="Ma Q."/>
            <person name="Ju M."/>
            <person name="Zhao R."/>
            <person name="Li G."/>
            <person name="Mu C."/>
            <person name="Tian Q."/>
            <person name="Mei H."/>
            <person name="Zhang T."/>
            <person name="Gao T."/>
            <person name="Zhang H."/>
        </authorList>
    </citation>
    <scope>NUCLEOTIDE SEQUENCE</scope>
    <source>
        <strain evidence="3">G02</strain>
    </source>
</reference>
<evidence type="ECO:0000259" key="2">
    <source>
        <dbReference type="Pfam" id="PF05699"/>
    </source>
</evidence>
<feature type="compositionally biased region" description="Basic and acidic residues" evidence="1">
    <location>
        <begin position="370"/>
        <end position="384"/>
    </location>
</feature>
<sequence>MVRKLLDEKIKEKAATLRRKEALINAVKEDRLYGYIPNVNVDSSDEDNDGIDEYGMSALERKQMKQVMAKSRYTGYVEDELRRNPSRGHYGGSSKGSTLGAKRRISQSYGVKSGVEMPSTGFDPHMFPSSKKTIKGMLSKEGMKKVGYFFNPVLQYSNTCVFETAEVRRGVKEVIKKLEPDLIVQANAINEIRLFVDKLGEFGSPLARQAVSTSLPAQWWYNYGDEAPNLRKIAVKVLSQTCASSGCERNWSTWSLIHTKLRNRLATEKLHKLVYAHYNMRLRVRNLMYQREDDDYYNPIDLNHIFHDNDILEEWTRETEEPMLPENDLDWLDEEGRMDNVPNDEDDDASLPLSRWSVPRSSKGKGKHVSSKEKGKQVTFKDKSAQVSSSRKDKHVLHSSSRQNDSDEETAEDDDNDDDDDDDDDGDDDGDGNVHKETQQSHGMTWAQGDENYYATQDTDHGYGRRQPDIQYSMQNLEIDEHRPHQMHGHQGSSTGFGYYNQNMEHLMPSQPLPQVPYNIPYQGVFPQVPYGLPSQPVMYFPYGIPSYPAGVINVGSYTTPYTQNCSPPSHDYYRRIDGDGDGDDHFEPHRHSTFF</sequence>
<organism evidence="3">
    <name type="scientific">Sesamum radiatum</name>
    <name type="common">Black benniseed</name>
    <dbReference type="NCBI Taxonomy" id="300843"/>
    <lineage>
        <taxon>Eukaryota</taxon>
        <taxon>Viridiplantae</taxon>
        <taxon>Streptophyta</taxon>
        <taxon>Embryophyta</taxon>
        <taxon>Tracheophyta</taxon>
        <taxon>Spermatophyta</taxon>
        <taxon>Magnoliopsida</taxon>
        <taxon>eudicotyledons</taxon>
        <taxon>Gunneridae</taxon>
        <taxon>Pentapetalae</taxon>
        <taxon>asterids</taxon>
        <taxon>lamiids</taxon>
        <taxon>Lamiales</taxon>
        <taxon>Pedaliaceae</taxon>
        <taxon>Sesamum</taxon>
    </lineage>
</organism>
<name>A0AAW2JP53_SESRA</name>
<reference evidence="3" key="1">
    <citation type="submission" date="2020-06" db="EMBL/GenBank/DDBJ databases">
        <authorList>
            <person name="Li T."/>
            <person name="Hu X."/>
            <person name="Zhang T."/>
            <person name="Song X."/>
            <person name="Zhang H."/>
            <person name="Dai N."/>
            <person name="Sheng W."/>
            <person name="Hou X."/>
            <person name="Wei L."/>
        </authorList>
    </citation>
    <scope>NUCLEOTIDE SEQUENCE</scope>
    <source>
        <strain evidence="3">G02</strain>
        <tissue evidence="3">Leaf</tissue>
    </source>
</reference>
<evidence type="ECO:0000313" key="3">
    <source>
        <dbReference type="EMBL" id="KAL0296220.1"/>
    </source>
</evidence>
<feature type="compositionally biased region" description="Acidic residues" evidence="1">
    <location>
        <begin position="406"/>
        <end position="431"/>
    </location>
</feature>
<feature type="region of interest" description="Disordered" evidence="1">
    <location>
        <begin position="80"/>
        <end position="99"/>
    </location>
</feature>
<dbReference type="PANTHER" id="PTHR32166:SF123">
    <property type="entry name" value="BED-TYPE DOMAIN-CONTAINING PROTEIN"/>
    <property type="match status" value="1"/>
</dbReference>
<dbReference type="AlphaFoldDB" id="A0AAW2JP53"/>
<feature type="region of interest" description="Disordered" evidence="1">
    <location>
        <begin position="317"/>
        <end position="448"/>
    </location>
</feature>
<protein>
    <recommendedName>
        <fullName evidence="2">HAT C-terminal dimerisation domain-containing protein</fullName>
    </recommendedName>
</protein>
<feature type="compositionally biased region" description="Acidic residues" evidence="1">
    <location>
        <begin position="321"/>
        <end position="333"/>
    </location>
</feature>
<dbReference type="InterPro" id="IPR012337">
    <property type="entry name" value="RNaseH-like_sf"/>
</dbReference>
<dbReference type="GO" id="GO:0046983">
    <property type="term" value="F:protein dimerization activity"/>
    <property type="evidence" value="ECO:0007669"/>
    <property type="project" value="InterPro"/>
</dbReference>
<accession>A0AAW2JP53</accession>
<gene>
    <name evidence="3" type="ORF">Sradi_6674100</name>
</gene>
<comment type="caution">
    <text evidence="3">The sequence shown here is derived from an EMBL/GenBank/DDBJ whole genome shotgun (WGS) entry which is preliminary data.</text>
</comment>
<dbReference type="EMBL" id="JACGWJ010000032">
    <property type="protein sequence ID" value="KAL0296220.1"/>
    <property type="molecule type" value="Genomic_DNA"/>
</dbReference>
<dbReference type="Pfam" id="PF05699">
    <property type="entry name" value="Dimer_Tnp_hAT"/>
    <property type="match status" value="1"/>
</dbReference>